<feature type="binding site" evidence="14">
    <location>
        <begin position="356"/>
        <end position="359"/>
    </location>
    <ligand>
        <name>4-CDP-2-C-methyl-D-erythritol 2-phosphate</name>
        <dbReference type="ChEBI" id="CHEBI:57919"/>
    </ligand>
</feature>
<dbReference type="PANTHER" id="PTHR32125">
    <property type="entry name" value="2-C-METHYL-D-ERYTHRITOL 4-PHOSPHATE CYTIDYLYLTRANSFERASE, CHLOROPLASTIC"/>
    <property type="match status" value="1"/>
</dbReference>
<comment type="similarity">
    <text evidence="7">Belongs to the IspD/TarI cytidylyltransferase family. IspD subfamily.</text>
</comment>
<evidence type="ECO:0000256" key="6">
    <source>
        <dbReference type="ARBA" id="ARBA00008480"/>
    </source>
</evidence>
<dbReference type="eggNOG" id="COG1211">
    <property type="taxonomic scope" value="Bacteria"/>
</dbReference>
<dbReference type="InterPro" id="IPR029044">
    <property type="entry name" value="Nucleotide-diphossugar_trans"/>
</dbReference>
<feature type="domain" description="2-C-methyl-D-erythritol 2,4-cyclodiphosphate synthase" evidence="15">
    <location>
        <begin position="228"/>
        <end position="378"/>
    </location>
</feature>
<dbReference type="GO" id="GO:0016114">
    <property type="term" value="P:terpenoid biosynthetic process"/>
    <property type="evidence" value="ECO:0007669"/>
    <property type="project" value="InterPro"/>
</dbReference>
<dbReference type="UniPathway" id="UPA00056">
    <property type="reaction ID" value="UER00093"/>
</dbReference>
<dbReference type="NCBIfam" id="TIGR00151">
    <property type="entry name" value="ispF"/>
    <property type="match status" value="1"/>
</dbReference>
<gene>
    <name evidence="14" type="primary">ispDF</name>
    <name evidence="16" type="ordered locus">Namu_0867</name>
</gene>
<dbReference type="GO" id="GO:0050518">
    <property type="term" value="F:2-C-methyl-D-erythritol 4-phosphate cytidylyltransferase activity"/>
    <property type="evidence" value="ECO:0007669"/>
    <property type="project" value="UniProtKB-UniRule"/>
</dbReference>
<dbReference type="Gene3D" id="3.30.1330.50">
    <property type="entry name" value="2-C-methyl-D-erythritol 2,4-cyclodiphosphate synthase"/>
    <property type="match status" value="1"/>
</dbReference>
<dbReference type="InParanoid" id="C8XAB3"/>
<evidence type="ECO:0000259" key="15">
    <source>
        <dbReference type="Pfam" id="PF02542"/>
    </source>
</evidence>
<evidence type="ECO:0000256" key="11">
    <source>
        <dbReference type="ARBA" id="ARBA00023229"/>
    </source>
</evidence>
<comment type="pathway">
    <text evidence="4 14">Isoprenoid biosynthesis; isopentenyl diphosphate biosynthesis via DXP pathway; isopentenyl diphosphate from 1-deoxy-D-xylulose 5-phosphate: step 4/6.</text>
</comment>
<dbReference type="OrthoDB" id="9802561at2"/>
<dbReference type="AlphaFoldDB" id="C8XAB3"/>
<dbReference type="Pfam" id="PF02542">
    <property type="entry name" value="YgbB"/>
    <property type="match status" value="1"/>
</dbReference>
<dbReference type="InterPro" id="IPR020555">
    <property type="entry name" value="MECDP_synthase_CS"/>
</dbReference>
<dbReference type="PANTHER" id="PTHR32125:SF4">
    <property type="entry name" value="2-C-METHYL-D-ERYTHRITOL 4-PHOSPHATE CYTIDYLYLTRANSFERASE, CHLOROPLASTIC"/>
    <property type="match status" value="1"/>
</dbReference>
<feature type="binding site" evidence="14">
    <location>
        <position position="366"/>
    </location>
    <ligand>
        <name>4-CDP-2-C-methyl-D-erythritol 2-phosphate</name>
        <dbReference type="ChEBI" id="CHEBI:57919"/>
    </ligand>
</feature>
<feature type="binding site" evidence="14">
    <location>
        <position position="235"/>
    </location>
    <ligand>
        <name>a divalent metal cation</name>
        <dbReference type="ChEBI" id="CHEBI:60240"/>
    </ligand>
</feature>
<evidence type="ECO:0000256" key="3">
    <source>
        <dbReference type="ARBA" id="ARBA00001968"/>
    </source>
</evidence>
<reference evidence="17" key="1">
    <citation type="submission" date="2009-09" db="EMBL/GenBank/DDBJ databases">
        <title>The complete genome of Nakamurella multipartita DSM 44233.</title>
        <authorList>
            <consortium name="US DOE Joint Genome Institute (JGI-PGF)"/>
            <person name="Lucas S."/>
            <person name="Copeland A."/>
            <person name="Lapidus A."/>
            <person name="Glavina del Rio T."/>
            <person name="Dalin E."/>
            <person name="Tice H."/>
            <person name="Bruce D."/>
            <person name="Goodwin L."/>
            <person name="Pitluck S."/>
            <person name="Kyrpides N."/>
            <person name="Mavromatis K."/>
            <person name="Ivanova N."/>
            <person name="Ovchinnikova G."/>
            <person name="Sims D."/>
            <person name="Meincke L."/>
            <person name="Brettin T."/>
            <person name="Detter J.C."/>
            <person name="Han C."/>
            <person name="Larimer F."/>
            <person name="Land M."/>
            <person name="Hauser L."/>
            <person name="Markowitz V."/>
            <person name="Cheng J.-F."/>
            <person name="Hugenholtz P."/>
            <person name="Woyke T."/>
            <person name="Wu D."/>
            <person name="Klenk H.-P."/>
            <person name="Eisen J.A."/>
        </authorList>
    </citation>
    <scope>NUCLEOTIDE SEQUENCE [LARGE SCALE GENOMIC DNA]</scope>
    <source>
        <strain evidence="17">ATCC 700099 / DSM 44233 / CIP 104796 / JCM 9543 / NBRC 105858 / Y-104</strain>
    </source>
</reference>
<dbReference type="InterPro" id="IPR026596">
    <property type="entry name" value="IspD/F"/>
</dbReference>
<dbReference type="EMBL" id="CP001737">
    <property type="protein sequence ID" value="ACV77278.1"/>
    <property type="molecule type" value="Genomic_DNA"/>
</dbReference>
<comment type="similarity">
    <text evidence="6">Belongs to the IspF family.</text>
</comment>
<dbReference type="EC" id="4.6.1.12" evidence="14"/>
<keyword evidence="13 14" id="KW-0511">Multifunctional enzyme</keyword>
<feature type="binding site" evidence="14">
    <location>
        <begin position="261"/>
        <end position="262"/>
    </location>
    <ligand>
        <name>4-CDP-2-C-methyl-D-erythritol 2-phosphate</name>
        <dbReference type="ChEBI" id="CHEBI:57919"/>
    </ligand>
</feature>
<dbReference type="GO" id="GO:0019288">
    <property type="term" value="P:isopentenyl diphosphate biosynthetic process, methylerythritol 4-phosphate pathway"/>
    <property type="evidence" value="ECO:0007669"/>
    <property type="project" value="UniProtKB-UniRule"/>
</dbReference>
<feature type="binding site" evidence="14">
    <location>
        <position position="269"/>
    </location>
    <ligand>
        <name>a divalent metal cation</name>
        <dbReference type="ChEBI" id="CHEBI:60240"/>
    </ligand>
</feature>
<reference evidence="16 17" key="2">
    <citation type="journal article" date="2010" name="Stand. Genomic Sci.">
        <title>Complete genome sequence of Nakamurella multipartita type strain (Y-104).</title>
        <authorList>
            <person name="Tice H."/>
            <person name="Mayilraj S."/>
            <person name="Sims D."/>
            <person name="Lapidus A."/>
            <person name="Nolan M."/>
            <person name="Lucas S."/>
            <person name="Glavina Del Rio T."/>
            <person name="Copeland A."/>
            <person name="Cheng J.F."/>
            <person name="Meincke L."/>
            <person name="Bruce D."/>
            <person name="Goodwin L."/>
            <person name="Pitluck S."/>
            <person name="Ivanova N."/>
            <person name="Mavromatis K."/>
            <person name="Ovchinnikova G."/>
            <person name="Pati A."/>
            <person name="Chen A."/>
            <person name="Palaniappan K."/>
            <person name="Land M."/>
            <person name="Hauser L."/>
            <person name="Chang Y.J."/>
            <person name="Jeffries C.D."/>
            <person name="Detter J.C."/>
            <person name="Brettin T."/>
            <person name="Rohde M."/>
            <person name="Goker M."/>
            <person name="Bristow J."/>
            <person name="Eisen J.A."/>
            <person name="Markowitz V."/>
            <person name="Hugenholtz P."/>
            <person name="Kyrpides N.C."/>
            <person name="Klenk H.P."/>
            <person name="Chen F."/>
        </authorList>
    </citation>
    <scope>NUCLEOTIDE SEQUENCE [LARGE SCALE GENOMIC DNA]</scope>
    <source>
        <strain evidence="17">ATCC 700099 / DSM 44233 / CIP 104796 / JCM 9543 / NBRC 105858 / Y-104</strain>
    </source>
</reference>
<proteinExistence type="inferred from homology"/>
<dbReference type="FunFam" id="3.90.550.10:FF:000003">
    <property type="entry name" value="2-C-methyl-D-erythritol 4-phosphate cytidylyltransferase"/>
    <property type="match status" value="1"/>
</dbReference>
<evidence type="ECO:0000313" key="17">
    <source>
        <dbReference type="Proteomes" id="UP000002218"/>
    </source>
</evidence>
<keyword evidence="8 14" id="KW-0808">Transferase</keyword>
<feature type="site" description="Transition state stabilizer" evidence="14">
    <location>
        <position position="357"/>
    </location>
</feature>
<dbReference type="InterPro" id="IPR034683">
    <property type="entry name" value="IspD/TarI"/>
</dbReference>
<comment type="cofactor">
    <cofactor evidence="3 14">
        <name>a divalent metal cation</name>
        <dbReference type="ChEBI" id="CHEBI:60240"/>
    </cofactor>
</comment>
<dbReference type="InterPro" id="IPR018294">
    <property type="entry name" value="ISPD_synthase_CS"/>
</dbReference>
<dbReference type="HAMAP" id="MF_01520">
    <property type="entry name" value="IspDF"/>
    <property type="match status" value="1"/>
</dbReference>
<feature type="site" description="Positions MEP for the nucleophilic attack" evidence="14">
    <location>
        <position position="149"/>
    </location>
</feature>
<keyword evidence="17" id="KW-1185">Reference proteome</keyword>
<dbReference type="KEGG" id="nml:Namu_0867"/>
<dbReference type="InterPro" id="IPR001228">
    <property type="entry name" value="IspD"/>
</dbReference>
<keyword evidence="10 14" id="KW-0479">Metal-binding</keyword>
<dbReference type="EC" id="2.7.7.60" evidence="14"/>
<comment type="pathway">
    <text evidence="5 14">Isoprenoid biosynthesis; isopentenyl diphosphate biosynthesis via DXP pathway; isopentenyl diphosphate from 1-deoxy-D-xylulose 5-phosphate: step 2/6.</text>
</comment>
<dbReference type="HAMAP" id="MF_00108">
    <property type="entry name" value="IspD"/>
    <property type="match status" value="1"/>
</dbReference>
<dbReference type="HOGENOM" id="CLU_042800_2_5_11"/>
<dbReference type="CDD" id="cd02516">
    <property type="entry name" value="CDP-ME_synthetase"/>
    <property type="match status" value="1"/>
</dbReference>
<dbReference type="eggNOG" id="COG0245">
    <property type="taxonomic scope" value="Bacteria"/>
</dbReference>
<feature type="binding site" evidence="14">
    <location>
        <position position="237"/>
    </location>
    <ligand>
        <name>a divalent metal cation</name>
        <dbReference type="ChEBI" id="CHEBI:60240"/>
    </ligand>
</feature>
<feature type="site" description="Transition state stabilizer" evidence="14">
    <location>
        <position position="261"/>
    </location>
</feature>
<evidence type="ECO:0000256" key="4">
    <source>
        <dbReference type="ARBA" id="ARBA00004709"/>
    </source>
</evidence>
<dbReference type="RefSeq" id="WP_015746193.1">
    <property type="nucleotide sequence ID" value="NC_013235.1"/>
</dbReference>
<keyword evidence="12 14" id="KW-0456">Lyase</keyword>
<comment type="catalytic activity">
    <reaction evidence="1 14">
        <text>4-CDP-2-C-methyl-D-erythritol 2-phosphate = 2-C-methyl-D-erythritol 2,4-cyclic diphosphate + CMP</text>
        <dbReference type="Rhea" id="RHEA:23864"/>
        <dbReference type="ChEBI" id="CHEBI:57919"/>
        <dbReference type="ChEBI" id="CHEBI:58483"/>
        <dbReference type="ChEBI" id="CHEBI:60377"/>
        <dbReference type="EC" id="4.6.1.12"/>
    </reaction>
</comment>
<sequence>MTVAAIVPAAGSGERLGAGIPKAFVRVQGRELVAHAVDRLRQAGVDHVVVAVSADQVEQARSLVGDVASVVIGGADRTASVAAGLAAVPADAGIVLVHDAARAFAPATLIEQVIARVGEGADAVVPVLPVVDTIRTITDGGALTGTVDRSCLRIVQTPQGFRAAVLRRAHAAAAGRGESATDDAALCESIGVRVTAVDGDRSAFKITTADDLETAQRMTTDPAPVTDLRVGSGIDVHPIEPGRDCWVAGLLFEDADGCAGHSDGDVAAHALCDALLSAAGLGDLGAVFGTSDPRWSGASGATLLAEVVARVKAAGYQVINASVQVIANTPKLSPRRVEAQQALSAVVGGPVSVAGTTTDGLGLTGRGEGRAATATALLGPA</sequence>
<dbReference type="InterPro" id="IPR003526">
    <property type="entry name" value="MECDP_synthase"/>
</dbReference>
<comment type="caution">
    <text evidence="14">Lacks conserved residue(s) required for the propagation of feature annotation.</text>
</comment>
<dbReference type="SUPFAM" id="SSF53448">
    <property type="entry name" value="Nucleotide-diphospho-sugar transferases"/>
    <property type="match status" value="1"/>
</dbReference>
<comment type="catalytic activity">
    <reaction evidence="2 14">
        <text>2-C-methyl-D-erythritol 4-phosphate + CTP + H(+) = 4-CDP-2-C-methyl-D-erythritol + diphosphate</text>
        <dbReference type="Rhea" id="RHEA:13429"/>
        <dbReference type="ChEBI" id="CHEBI:15378"/>
        <dbReference type="ChEBI" id="CHEBI:33019"/>
        <dbReference type="ChEBI" id="CHEBI:37563"/>
        <dbReference type="ChEBI" id="CHEBI:57823"/>
        <dbReference type="ChEBI" id="CHEBI:58262"/>
        <dbReference type="EC" id="2.7.7.60"/>
    </reaction>
</comment>
<dbReference type="FunCoup" id="C8XAB3">
    <property type="interactions" value="232"/>
</dbReference>
<feature type="region of interest" description="2-C-methyl-D-erythritol 4-phosphate cytidylyltransferase" evidence="14">
    <location>
        <begin position="1"/>
        <end position="228"/>
    </location>
</feature>
<feature type="region of interest" description="2-C-methyl-D-erythritol 2,4-cyclodiphosphate synthase" evidence="14">
    <location>
        <begin position="229"/>
        <end position="381"/>
    </location>
</feature>
<organism evidence="16 17">
    <name type="scientific">Nakamurella multipartita (strain ATCC 700099 / DSM 44233 / CIP 104796 / JCM 9543 / NBRC 105858 / Y-104)</name>
    <name type="common">Microsphaera multipartita</name>
    <dbReference type="NCBI Taxonomy" id="479431"/>
    <lineage>
        <taxon>Bacteria</taxon>
        <taxon>Bacillati</taxon>
        <taxon>Actinomycetota</taxon>
        <taxon>Actinomycetes</taxon>
        <taxon>Nakamurellales</taxon>
        <taxon>Nakamurellaceae</taxon>
        <taxon>Nakamurella</taxon>
    </lineage>
</organism>
<feature type="site" description="Transition state stabilizer" evidence="14">
    <location>
        <position position="22"/>
    </location>
</feature>
<dbReference type="Proteomes" id="UP000002218">
    <property type="component" value="Chromosome"/>
</dbReference>
<dbReference type="FunFam" id="3.30.1330.50:FF:000003">
    <property type="entry name" value="2-C-methyl-D-erythritol 2,4-cyclodiphosphate synthase"/>
    <property type="match status" value="1"/>
</dbReference>
<comment type="similarity">
    <text evidence="14">In the N-terminal section; belongs to the IspD/TarI cytidylyltransferase family. IspD subfamily.</text>
</comment>
<dbReference type="GO" id="GO:0046872">
    <property type="term" value="F:metal ion binding"/>
    <property type="evidence" value="ECO:0007669"/>
    <property type="project" value="UniProtKB-KW"/>
</dbReference>
<comment type="similarity">
    <text evidence="14">In the C-terminal section; belongs to the IspF family.</text>
</comment>
<feature type="binding site" evidence="14">
    <location>
        <begin position="283"/>
        <end position="285"/>
    </location>
    <ligand>
        <name>4-CDP-2-C-methyl-D-erythritol 2-phosphate</name>
        <dbReference type="ChEBI" id="CHEBI:57919"/>
    </ligand>
</feature>
<keyword evidence="9 14" id="KW-0548">Nucleotidyltransferase</keyword>
<evidence type="ECO:0000313" key="16">
    <source>
        <dbReference type="EMBL" id="ACV77278.1"/>
    </source>
</evidence>
<dbReference type="SUPFAM" id="SSF69765">
    <property type="entry name" value="IpsF-like"/>
    <property type="match status" value="1"/>
</dbReference>
<evidence type="ECO:0000256" key="7">
    <source>
        <dbReference type="ARBA" id="ARBA00009789"/>
    </source>
</evidence>
<dbReference type="InterPro" id="IPR050088">
    <property type="entry name" value="IspD/TarI_cytidylyltransf_bact"/>
</dbReference>
<feature type="site" description="Transition state stabilizer" evidence="14">
    <location>
        <position position="15"/>
    </location>
</feature>
<dbReference type="NCBIfam" id="TIGR00453">
    <property type="entry name" value="ispD"/>
    <property type="match status" value="1"/>
</dbReference>
<evidence type="ECO:0000256" key="14">
    <source>
        <dbReference type="HAMAP-Rule" id="MF_01520"/>
    </source>
</evidence>
<dbReference type="Pfam" id="PF01128">
    <property type="entry name" value="IspD"/>
    <property type="match status" value="1"/>
</dbReference>
<evidence type="ECO:0000256" key="2">
    <source>
        <dbReference type="ARBA" id="ARBA00001282"/>
    </source>
</evidence>
<protein>
    <recommendedName>
        <fullName evidence="14">Bifunctional enzyme IspD/IspF</fullName>
    </recommendedName>
    <domain>
        <recommendedName>
            <fullName evidence="14">2-C-methyl-D-erythritol 4-phosphate cytidylyltransferase</fullName>
            <ecNumber evidence="14">2.7.7.60</ecNumber>
        </recommendedName>
        <alternativeName>
            <fullName evidence="14">4-diphosphocytidyl-2C-methyl-D-erythritol synthase</fullName>
        </alternativeName>
        <alternativeName>
            <fullName evidence="14">MEP cytidylyltransferase</fullName>
            <shortName evidence="14">MCT</shortName>
        </alternativeName>
    </domain>
    <domain>
        <recommendedName>
            <fullName evidence="14">2-C-methyl-D-erythritol 2,4-cyclodiphosphate synthase</fullName>
            <shortName evidence="14">MECDP-synthase</shortName>
            <shortName evidence="14">MECPP-synthase</shortName>
            <shortName evidence="14">MECPS</shortName>
            <ecNumber evidence="14">4.6.1.12</ecNumber>
        </recommendedName>
    </domain>
</protein>
<dbReference type="InterPro" id="IPR036571">
    <property type="entry name" value="MECDP_synthase_sf"/>
</dbReference>
<comment type="function">
    <text evidence="14">Bifunctional enzyme that catalyzes the formation of 4-diphosphocytidyl-2-C-methyl-D-erythritol from CTP and 2-C-methyl-D-erythritol 4-phosphate (MEP) (IspD), and catalyzes the conversion of 4-diphosphocytidyl-2-C-methyl-D-erythritol 2-phosphate (CDP-ME2P) to 2-C-methyl-D-erythritol 2,4-cyclodiphosphate (ME-CPP) with a corresponding release of cytidine 5-monophosphate (CMP) (IspF).</text>
</comment>
<evidence type="ECO:0000256" key="1">
    <source>
        <dbReference type="ARBA" id="ARBA00000200"/>
    </source>
</evidence>
<evidence type="ECO:0000256" key="10">
    <source>
        <dbReference type="ARBA" id="ARBA00022723"/>
    </source>
</evidence>
<accession>C8XAB3</accession>
<dbReference type="HAMAP" id="MF_00107">
    <property type="entry name" value="IspF"/>
    <property type="match status" value="1"/>
</dbReference>
<keyword evidence="11 14" id="KW-0414">Isoprene biosynthesis</keyword>
<feature type="binding site" evidence="14">
    <location>
        <begin position="235"/>
        <end position="237"/>
    </location>
    <ligand>
        <name>4-CDP-2-C-methyl-D-erythritol 2-phosphate</name>
        <dbReference type="ChEBI" id="CHEBI:57919"/>
    </ligand>
</feature>
<dbReference type="GO" id="GO:0008685">
    <property type="term" value="F:2-C-methyl-D-erythritol 2,4-cyclodiphosphate synthase activity"/>
    <property type="evidence" value="ECO:0007669"/>
    <property type="project" value="UniProtKB-UniRule"/>
</dbReference>
<dbReference type="STRING" id="479431.Namu_0867"/>
<name>C8XAB3_NAKMY</name>
<evidence type="ECO:0000256" key="5">
    <source>
        <dbReference type="ARBA" id="ARBA00004787"/>
    </source>
</evidence>
<evidence type="ECO:0000256" key="12">
    <source>
        <dbReference type="ARBA" id="ARBA00023239"/>
    </source>
</evidence>
<feature type="site" description="Positions MEP for the nucleophilic attack" evidence="14">
    <location>
        <position position="205"/>
    </location>
</feature>
<evidence type="ECO:0000256" key="8">
    <source>
        <dbReference type="ARBA" id="ARBA00022679"/>
    </source>
</evidence>
<evidence type="ECO:0000256" key="13">
    <source>
        <dbReference type="ARBA" id="ARBA00023268"/>
    </source>
</evidence>
<dbReference type="CDD" id="cd00554">
    <property type="entry name" value="MECDP_synthase"/>
    <property type="match status" value="1"/>
</dbReference>
<evidence type="ECO:0000256" key="9">
    <source>
        <dbReference type="ARBA" id="ARBA00022695"/>
    </source>
</evidence>
<dbReference type="Gene3D" id="3.90.550.10">
    <property type="entry name" value="Spore Coat Polysaccharide Biosynthesis Protein SpsA, Chain A"/>
    <property type="match status" value="1"/>
</dbReference>
<dbReference type="PROSITE" id="PS01350">
    <property type="entry name" value="ISPF"/>
    <property type="match status" value="1"/>
</dbReference>
<dbReference type="PROSITE" id="PS01295">
    <property type="entry name" value="ISPD"/>
    <property type="match status" value="1"/>
</dbReference>